<reference evidence="4 5" key="1">
    <citation type="journal article" date="2022" name="bioRxiv">
        <title>Genomics of Preaxostyla Flagellates Illuminates Evolutionary Transitions and the Path Towards Mitochondrial Loss.</title>
        <authorList>
            <person name="Novak L.V.F."/>
            <person name="Treitli S.C."/>
            <person name="Pyrih J."/>
            <person name="Halakuc P."/>
            <person name="Pipaliya S.V."/>
            <person name="Vacek V."/>
            <person name="Brzon O."/>
            <person name="Soukal P."/>
            <person name="Eme L."/>
            <person name="Dacks J.B."/>
            <person name="Karnkowska A."/>
            <person name="Elias M."/>
            <person name="Hampl V."/>
        </authorList>
    </citation>
    <scope>NUCLEOTIDE SEQUENCE [LARGE SCALE GENOMIC DNA]</scope>
    <source>
        <strain evidence="4">NAU3</strain>
        <tissue evidence="4">Gut</tissue>
    </source>
</reference>
<feature type="compositionally biased region" description="Polar residues" evidence="2">
    <location>
        <begin position="124"/>
        <end position="149"/>
    </location>
</feature>
<organism evidence="4 5">
    <name type="scientific">Blattamonas nauphoetae</name>
    <dbReference type="NCBI Taxonomy" id="2049346"/>
    <lineage>
        <taxon>Eukaryota</taxon>
        <taxon>Metamonada</taxon>
        <taxon>Preaxostyla</taxon>
        <taxon>Oxymonadida</taxon>
        <taxon>Blattamonas</taxon>
    </lineage>
</organism>
<dbReference type="Proteomes" id="UP001281761">
    <property type="component" value="Unassembled WGS sequence"/>
</dbReference>
<dbReference type="Gene3D" id="3.30.420.210">
    <property type="entry name" value="SEP domain"/>
    <property type="match status" value="1"/>
</dbReference>
<evidence type="ECO:0000256" key="2">
    <source>
        <dbReference type="SAM" id="MobiDB-lite"/>
    </source>
</evidence>
<evidence type="ECO:0000313" key="5">
    <source>
        <dbReference type="Proteomes" id="UP001281761"/>
    </source>
</evidence>
<dbReference type="EMBL" id="JARBJD010000166">
    <property type="protein sequence ID" value="KAK2948912.1"/>
    <property type="molecule type" value="Genomic_DNA"/>
</dbReference>
<dbReference type="GO" id="GO:0016787">
    <property type="term" value="F:hydrolase activity"/>
    <property type="evidence" value="ECO:0007669"/>
    <property type="project" value="UniProtKB-KW"/>
</dbReference>
<feature type="compositionally biased region" description="Polar residues" evidence="2">
    <location>
        <begin position="225"/>
        <end position="242"/>
    </location>
</feature>
<feature type="compositionally biased region" description="Polar residues" evidence="2">
    <location>
        <begin position="187"/>
        <end position="204"/>
    </location>
</feature>
<comment type="caution">
    <text evidence="4">The sequence shown here is derived from an EMBL/GenBank/DDBJ whole genome shotgun (WGS) entry which is preliminary data.</text>
</comment>
<feature type="compositionally biased region" description="Basic and acidic residues" evidence="2">
    <location>
        <begin position="243"/>
        <end position="258"/>
    </location>
</feature>
<feature type="compositionally biased region" description="Basic and acidic residues" evidence="2">
    <location>
        <begin position="16"/>
        <end position="31"/>
    </location>
</feature>
<evidence type="ECO:0000313" key="4">
    <source>
        <dbReference type="EMBL" id="KAK2948912.1"/>
    </source>
</evidence>
<gene>
    <name evidence="4" type="ORF">BLNAU_16130</name>
</gene>
<protein>
    <submittedName>
        <fullName evidence="4">Ubiquitin carboxyl-terminal hydrolase 12</fullName>
    </submittedName>
</protein>
<keyword evidence="4" id="KW-0378">Hydrolase</keyword>
<keyword evidence="1" id="KW-0175">Coiled coil</keyword>
<dbReference type="PROSITE" id="PS51399">
    <property type="entry name" value="SEP"/>
    <property type="match status" value="1"/>
</dbReference>
<proteinExistence type="predicted"/>
<feature type="domain" description="SEP" evidence="3">
    <location>
        <begin position="553"/>
        <end position="617"/>
    </location>
</feature>
<dbReference type="Pfam" id="PF08059">
    <property type="entry name" value="SEP"/>
    <property type="match status" value="1"/>
</dbReference>
<dbReference type="PANTHER" id="PTHR23333">
    <property type="entry name" value="UBX DOMAIN CONTAINING PROTEIN"/>
    <property type="match status" value="1"/>
</dbReference>
<dbReference type="InterPro" id="IPR036241">
    <property type="entry name" value="NSFL1C_SEP_dom_sf"/>
</dbReference>
<feature type="region of interest" description="Disordered" evidence="2">
    <location>
        <begin position="658"/>
        <end position="678"/>
    </location>
</feature>
<sequence length="829" mass="92397">MSHPLNVLPKPKARFRKDEMKFGRGELEDMELERKLLDDIRKKKQLDAQKSAETGSSTRSNSSGSKPKEKTSQSSQFSSNTKPTASSSSNGTSSLLSGPPKAKQPFQRKPNPVQPKLHQERRQSPSPSTAEPQSHTQSSSALPATSTISDKPIYTPTGLDSSHLQLHASFSQAEQPKPKMKPKPLSRPSSAKTKSSQETSPQQASHPPSRPRSGSRPSSAKKDQPATNTSPSQPKQTATGNSLREHLKQRREAEEQKEAFISSEFRSQGDQHATELLYAASRKQKPEVKKTPIVEKDTSLITVMAQRLQGAEEELKAAKFELEGRRKEATRLRQERDLLKEQVKNGDMLFVLEEENRQLQRDNESMKQFLRDYGMEWVGEEDGGSNTKQKSNISSPKKPKAKATKPPPSPPDRATLFSSQEQRRDRKKTTIQPSEDWGSVGYCLGGDERAYEKVRKIKSNAPPTPVGSRPINTSEQAPVFSYAFRAGDQPSLVPSDEPFMSVFASPRKGAPSVSFPFNIQQLLRSLDKLNYVAGEGRASVVKKENGAHKFEYAQTIPLTLFDDGFMLFSGPFRPFNEEKNVAFFEDLTDGYFPWELKERYPNGCIFAFKNHVTEKYEEWERSKGRLASGANKSKEKPKSKIVLIDGEIVDVAERLERRREERRNGGKSEKGGKVSGKKEETLLPVDGEWVNDDGWQLGKRGLKRLPKAKPQDGDDNEGLVMIVPTDEAKHALLKLSVKKDELVDVDKLVASVASDVLPIVLRMDGFDLPLLCLVNVNDSPDALLTSVSPALSSFSLFIPSQKKCLKVEDINVPIKQMNLVPMEIVIIST</sequence>
<evidence type="ECO:0000259" key="3">
    <source>
        <dbReference type="PROSITE" id="PS51399"/>
    </source>
</evidence>
<feature type="region of interest" description="Disordered" evidence="2">
    <location>
        <begin position="378"/>
        <end position="439"/>
    </location>
</feature>
<feature type="region of interest" description="Disordered" evidence="2">
    <location>
        <begin position="1"/>
        <end position="31"/>
    </location>
</feature>
<feature type="compositionally biased region" description="Polar residues" evidence="2">
    <location>
        <begin position="158"/>
        <end position="174"/>
    </location>
</feature>
<feature type="coiled-coil region" evidence="1">
    <location>
        <begin position="301"/>
        <end position="372"/>
    </location>
</feature>
<feature type="compositionally biased region" description="Low complexity" evidence="2">
    <location>
        <begin position="78"/>
        <end position="98"/>
    </location>
</feature>
<dbReference type="SUPFAM" id="SSF102848">
    <property type="entry name" value="NSFL1 (p97 ATPase) cofactor p47, SEP domain"/>
    <property type="match status" value="1"/>
</dbReference>
<accession>A0ABQ9XE27</accession>
<keyword evidence="5" id="KW-1185">Reference proteome</keyword>
<feature type="compositionally biased region" description="Low complexity" evidence="2">
    <location>
        <begin position="205"/>
        <end position="218"/>
    </location>
</feature>
<name>A0ABQ9XE27_9EUKA</name>
<feature type="region of interest" description="Disordered" evidence="2">
    <location>
        <begin position="43"/>
        <end position="270"/>
    </location>
</feature>
<feature type="compositionally biased region" description="Low complexity" evidence="2">
    <location>
        <begin position="51"/>
        <end position="65"/>
    </location>
</feature>
<dbReference type="PANTHER" id="PTHR23333:SF4">
    <property type="entry name" value="UBX DOMAIN-CONTAINING PROTEIN 11"/>
    <property type="match status" value="1"/>
</dbReference>
<evidence type="ECO:0000256" key="1">
    <source>
        <dbReference type="SAM" id="Coils"/>
    </source>
</evidence>
<dbReference type="InterPro" id="IPR012989">
    <property type="entry name" value="SEP_domain"/>
</dbReference>